<organism evidence="1 2">
    <name type="scientific">Corallococcus terminator</name>
    <dbReference type="NCBI Taxonomy" id="2316733"/>
    <lineage>
        <taxon>Bacteria</taxon>
        <taxon>Pseudomonadati</taxon>
        <taxon>Myxococcota</taxon>
        <taxon>Myxococcia</taxon>
        <taxon>Myxococcales</taxon>
        <taxon>Cystobacterineae</taxon>
        <taxon>Myxococcaceae</taxon>
        <taxon>Corallococcus</taxon>
    </lineage>
</organism>
<comment type="caution">
    <text evidence="1">The sequence shown here is derived from an EMBL/GenBank/DDBJ whole genome shotgun (WGS) entry which is preliminary data.</text>
</comment>
<reference evidence="2" key="1">
    <citation type="submission" date="2018-09" db="EMBL/GenBank/DDBJ databases">
        <authorList>
            <person name="Livingstone P.G."/>
            <person name="Whitworth D.E."/>
        </authorList>
    </citation>
    <scope>NUCLEOTIDE SEQUENCE [LARGE SCALE GENOMIC DNA]</scope>
    <source>
        <strain evidence="2">CA054A</strain>
    </source>
</reference>
<dbReference type="EMBL" id="RAVZ01000115">
    <property type="protein sequence ID" value="RKG86356.1"/>
    <property type="molecule type" value="Genomic_DNA"/>
</dbReference>
<sequence>MPYSFYTFGHALDSRAVEIVDLPDKVEDYFYLSDGVPMAPYLPPTTELRLYEEAGDMFTDFIDNPDGVLYVSPQVCEVLSSRGLVGAAVELLPFVLLDKRGRRVRESYAIANPLVSVPCLDFERSKYRRRAGSPIELAEVNLLHLREDALPEDVQLFRVAEFTEMMVLRSDLLDAFHQAGLTGLAVHPTGTTIPG</sequence>
<name>A0A3A8IUV0_9BACT</name>
<protein>
    <submittedName>
        <fullName evidence="1">Uncharacterized protein</fullName>
    </submittedName>
</protein>
<dbReference type="RefSeq" id="WP_120541874.1">
    <property type="nucleotide sequence ID" value="NZ_RAVZ01000115.1"/>
</dbReference>
<gene>
    <name evidence="1" type="ORF">D7V88_17985</name>
</gene>
<dbReference type="Proteomes" id="UP000268094">
    <property type="component" value="Unassembled WGS sequence"/>
</dbReference>
<proteinExistence type="predicted"/>
<dbReference type="OrthoDB" id="5506513at2"/>
<accession>A0A3A8IUV0</accession>
<keyword evidence="2" id="KW-1185">Reference proteome</keyword>
<dbReference type="AlphaFoldDB" id="A0A3A8IUV0"/>
<evidence type="ECO:0000313" key="1">
    <source>
        <dbReference type="EMBL" id="RKG86356.1"/>
    </source>
</evidence>
<evidence type="ECO:0000313" key="2">
    <source>
        <dbReference type="Proteomes" id="UP000268094"/>
    </source>
</evidence>